<keyword evidence="3" id="KW-0539">Nucleus</keyword>
<feature type="compositionally biased region" description="Polar residues" evidence="4">
    <location>
        <begin position="355"/>
        <end position="366"/>
    </location>
</feature>
<comment type="subcellular location">
    <subcellularLocation>
        <location evidence="1">Nucleus</location>
    </subcellularLocation>
</comment>
<evidence type="ECO:0000259" key="5">
    <source>
        <dbReference type="SMART" id="SM00297"/>
    </source>
</evidence>
<feature type="region of interest" description="Disordered" evidence="4">
    <location>
        <begin position="37"/>
        <end position="91"/>
    </location>
</feature>
<name>A0A553N226_9TELE</name>
<evidence type="ECO:0000313" key="6">
    <source>
        <dbReference type="EMBL" id="TRY59483.1"/>
    </source>
</evidence>
<feature type="domain" description="Bromo" evidence="5">
    <location>
        <begin position="383"/>
        <end position="487"/>
    </location>
</feature>
<feature type="region of interest" description="Disordered" evidence="4">
    <location>
        <begin position="333"/>
        <end position="378"/>
    </location>
</feature>
<evidence type="ECO:0000256" key="1">
    <source>
        <dbReference type="ARBA" id="ARBA00004123"/>
    </source>
</evidence>
<sequence>MDEGQQMGTDTPIGFGEDTTLDKDKLKHDKTAYVKRTARDQMFTGTEVKKRGRGRPRKNPLPCFSPPPPASPFDHTMTDRPAKRKKGEGQDYTGLHSFKMMVQQEKRQRRCKRNEDIFSPFQDSPESANIHLEDHSAPTSGKKYEWAGLYSDIYKSEIPKSLSSPAHTDSLEYDPEKHEYGLLPAPIHVGKYLRLKRIDFQLPYEIYQLSAQKKSLFIESNILDGPDQEKSQTEVTSSKAHDCVSGTASRIDVNQQTAASLETVEEITESDVCNTVLSQSAPPKQQSYMRKFENLSDSPDRSFVLEHCVFLVRNYEKMRDRQALLLGDEAMERETENGEDEGSGHKQPGDVEGASTKSDQNQSHLNSQSERREGCEESRSVPCKNLLQTLQGIYDVIVSHKGASGQTLAAPLLNLRSRKRSGSAPVDLTMLQMQLLSGLYQSLDSFHSDMLKVFHCAEKYYGCDSSVGRNVRQLRDIYYDAHQEALTQLSSFL</sequence>
<dbReference type="STRING" id="623744.A0A553N226"/>
<reference evidence="6 7" key="1">
    <citation type="journal article" date="2019" name="Sci. Data">
        <title>Hybrid genome assembly and annotation of Danionella translucida.</title>
        <authorList>
            <person name="Kadobianskyi M."/>
            <person name="Schulze L."/>
            <person name="Schuelke M."/>
            <person name="Judkewitz B."/>
        </authorList>
    </citation>
    <scope>NUCLEOTIDE SEQUENCE [LARGE SCALE GENOMIC DNA]</scope>
    <source>
        <strain evidence="6 7">Bolton</strain>
    </source>
</reference>
<dbReference type="GO" id="GO:0042800">
    <property type="term" value="F:histone H3K4 methyltransferase activity"/>
    <property type="evidence" value="ECO:0007669"/>
    <property type="project" value="TreeGrafter"/>
</dbReference>
<dbReference type="InterPro" id="IPR001487">
    <property type="entry name" value="Bromodomain"/>
</dbReference>
<dbReference type="PANTHER" id="PTHR46147">
    <property type="entry name" value="HISTONE-LYSINE N-METHYLTRANSFERASE ASH1"/>
    <property type="match status" value="1"/>
</dbReference>
<organism evidence="6 7">
    <name type="scientific">Danionella cerebrum</name>
    <dbReference type="NCBI Taxonomy" id="2873325"/>
    <lineage>
        <taxon>Eukaryota</taxon>
        <taxon>Metazoa</taxon>
        <taxon>Chordata</taxon>
        <taxon>Craniata</taxon>
        <taxon>Vertebrata</taxon>
        <taxon>Euteleostomi</taxon>
        <taxon>Actinopterygii</taxon>
        <taxon>Neopterygii</taxon>
        <taxon>Teleostei</taxon>
        <taxon>Ostariophysi</taxon>
        <taxon>Cypriniformes</taxon>
        <taxon>Danionidae</taxon>
        <taxon>Danioninae</taxon>
        <taxon>Danionella</taxon>
    </lineage>
</organism>
<dbReference type="Pfam" id="PF00439">
    <property type="entry name" value="Bromodomain"/>
    <property type="match status" value="1"/>
</dbReference>
<proteinExistence type="predicted"/>
<feature type="compositionally biased region" description="Basic and acidic residues" evidence="4">
    <location>
        <begin position="333"/>
        <end position="349"/>
    </location>
</feature>
<dbReference type="PANTHER" id="PTHR46147:SF3">
    <property type="entry name" value="HISTONE-LYSINE N-METHYLTRANSFERASE ASH1"/>
    <property type="match status" value="1"/>
</dbReference>
<keyword evidence="7" id="KW-1185">Reference proteome</keyword>
<dbReference type="Gene3D" id="1.20.920.10">
    <property type="entry name" value="Bromodomain-like"/>
    <property type="match status" value="1"/>
</dbReference>
<dbReference type="SUPFAM" id="SSF47370">
    <property type="entry name" value="Bromodomain"/>
    <property type="match status" value="1"/>
</dbReference>
<gene>
    <name evidence="6" type="ORF">DNTS_017876</name>
</gene>
<protein>
    <recommendedName>
        <fullName evidence="5">Bromo domain-containing protein</fullName>
    </recommendedName>
</protein>
<comment type="caution">
    <text evidence="6">The sequence shown here is derived from an EMBL/GenBank/DDBJ whole genome shotgun (WGS) entry which is preliminary data.</text>
</comment>
<dbReference type="Proteomes" id="UP000316079">
    <property type="component" value="Unassembled WGS sequence"/>
</dbReference>
<dbReference type="EMBL" id="SRMA01027119">
    <property type="protein sequence ID" value="TRY59483.1"/>
    <property type="molecule type" value="Genomic_DNA"/>
</dbReference>
<feature type="compositionally biased region" description="Basic and acidic residues" evidence="4">
    <location>
        <begin position="369"/>
        <end position="378"/>
    </location>
</feature>
<accession>A0A553N226</accession>
<evidence type="ECO:0000256" key="4">
    <source>
        <dbReference type="SAM" id="MobiDB-lite"/>
    </source>
</evidence>
<dbReference type="GO" id="GO:0005654">
    <property type="term" value="C:nucleoplasm"/>
    <property type="evidence" value="ECO:0007669"/>
    <property type="project" value="TreeGrafter"/>
</dbReference>
<dbReference type="OrthoDB" id="8939174at2759"/>
<dbReference type="GO" id="GO:0006355">
    <property type="term" value="P:regulation of DNA-templated transcription"/>
    <property type="evidence" value="ECO:0007669"/>
    <property type="project" value="TreeGrafter"/>
</dbReference>
<evidence type="ECO:0000313" key="7">
    <source>
        <dbReference type="Proteomes" id="UP000316079"/>
    </source>
</evidence>
<evidence type="ECO:0000256" key="3">
    <source>
        <dbReference type="ARBA" id="ARBA00023242"/>
    </source>
</evidence>
<feature type="region of interest" description="Disordered" evidence="4">
    <location>
        <begin position="1"/>
        <end position="21"/>
    </location>
</feature>
<keyword evidence="2" id="KW-0103">Bromodomain</keyword>
<evidence type="ECO:0000256" key="2">
    <source>
        <dbReference type="ARBA" id="ARBA00023117"/>
    </source>
</evidence>
<dbReference type="AlphaFoldDB" id="A0A553N226"/>
<dbReference type="SMART" id="SM00297">
    <property type="entry name" value="BROMO"/>
    <property type="match status" value="1"/>
</dbReference>
<dbReference type="InterPro" id="IPR036427">
    <property type="entry name" value="Bromodomain-like_sf"/>
</dbReference>